<feature type="region of interest" description="Disordered" evidence="1">
    <location>
        <begin position="28"/>
        <end position="60"/>
    </location>
</feature>
<organism evidence="2 3">
    <name type="scientific">Pseudomonas syringae pv. pisi str. 1704B</name>
    <dbReference type="NCBI Taxonomy" id="629263"/>
    <lineage>
        <taxon>Bacteria</taxon>
        <taxon>Pseudomonadati</taxon>
        <taxon>Pseudomonadota</taxon>
        <taxon>Gammaproteobacteria</taxon>
        <taxon>Pseudomonadales</taxon>
        <taxon>Pseudomonadaceae</taxon>
        <taxon>Pseudomonas</taxon>
        <taxon>Pseudomonas syringae</taxon>
    </lineage>
</organism>
<evidence type="ECO:0000313" key="2">
    <source>
        <dbReference type="EMBL" id="EGH45282.1"/>
    </source>
</evidence>
<dbReference type="Proteomes" id="UP000004986">
    <property type="component" value="Unassembled WGS sequence"/>
</dbReference>
<dbReference type="EMBL" id="AEAI01001237">
    <property type="protein sequence ID" value="EGH45282.1"/>
    <property type="molecule type" value="Genomic_DNA"/>
</dbReference>
<dbReference type="HOGENOM" id="CLU_2947418_0_0_6"/>
<gene>
    <name evidence="2" type="ORF">PSYPI_24359</name>
</gene>
<comment type="caution">
    <text evidence="2">The sequence shown here is derived from an EMBL/GenBank/DDBJ whole genome shotgun (WGS) entry which is preliminary data.</text>
</comment>
<evidence type="ECO:0000256" key="1">
    <source>
        <dbReference type="SAM" id="MobiDB-lite"/>
    </source>
</evidence>
<feature type="non-terminal residue" evidence="2">
    <location>
        <position position="60"/>
    </location>
</feature>
<keyword evidence="3" id="KW-1185">Reference proteome</keyword>
<proteinExistence type="predicted"/>
<protein>
    <submittedName>
        <fullName evidence="2">Uncharacterized protein</fullName>
    </submittedName>
</protein>
<dbReference type="AlphaFoldDB" id="F3GDY2"/>
<reference evidence="2 3" key="1">
    <citation type="journal article" date="2011" name="PLoS Pathog.">
        <title>Dynamic evolution of pathogenicity revealed by sequencing and comparative genomics of 19 Pseudomonas syringae isolates.</title>
        <authorList>
            <person name="Baltrus D.A."/>
            <person name="Nishimura M.T."/>
            <person name="Romanchuk A."/>
            <person name="Chang J.H."/>
            <person name="Mukhtar M.S."/>
            <person name="Cherkis K."/>
            <person name="Roach J."/>
            <person name="Grant S.R."/>
            <person name="Jones C.D."/>
            <person name="Dangl J.L."/>
        </authorList>
    </citation>
    <scope>NUCLEOTIDE SEQUENCE [LARGE SCALE GENOMIC DNA]</scope>
    <source>
        <strain evidence="2 3">1704B</strain>
    </source>
</reference>
<name>F3GDY2_PSESJ</name>
<evidence type="ECO:0000313" key="3">
    <source>
        <dbReference type="Proteomes" id="UP000004986"/>
    </source>
</evidence>
<accession>F3GDY2</accession>
<sequence>MPRTVSLRNLPLPLLLLPPQPLRAEAWLPKPPREMVDDTEDEPEPELPRLRPKVLLPYPR</sequence>